<keyword evidence="1" id="KW-0472">Membrane</keyword>
<feature type="transmembrane region" description="Helical" evidence="1">
    <location>
        <begin position="48"/>
        <end position="64"/>
    </location>
</feature>
<evidence type="ECO:0000256" key="1">
    <source>
        <dbReference type="SAM" id="Phobius"/>
    </source>
</evidence>
<protein>
    <recommendedName>
        <fullName evidence="4">Transmembrane protein</fullName>
    </recommendedName>
</protein>
<keyword evidence="1" id="KW-1133">Transmembrane helix</keyword>
<keyword evidence="3" id="KW-1185">Reference proteome</keyword>
<proteinExistence type="predicted"/>
<dbReference type="Proteomes" id="UP001202328">
    <property type="component" value="Unassembled WGS sequence"/>
</dbReference>
<keyword evidence="1" id="KW-0812">Transmembrane</keyword>
<dbReference type="AlphaFoldDB" id="A0AAD4SXF3"/>
<gene>
    <name evidence="2" type="ORF">MKW98_023904</name>
</gene>
<sequence length="123" mass="14216">MKHGTHMFHFAGHGDVHHDFELWFSSQINQDSKNQISSQINRYCKTQIMGMILPVLVLCFVFLMDKSRGVVVLGICATTSNNNFQSLCRGMVNMKRRMLKGKKIKRRSKTASWWKVLKRGSLL</sequence>
<reference evidence="2" key="1">
    <citation type="submission" date="2022-04" db="EMBL/GenBank/DDBJ databases">
        <title>A functionally conserved STORR gene fusion in Papaver species that diverged 16.8 million years ago.</title>
        <authorList>
            <person name="Catania T."/>
        </authorList>
    </citation>
    <scope>NUCLEOTIDE SEQUENCE</scope>
    <source>
        <strain evidence="2">S-188037</strain>
    </source>
</reference>
<evidence type="ECO:0008006" key="4">
    <source>
        <dbReference type="Google" id="ProtNLM"/>
    </source>
</evidence>
<evidence type="ECO:0000313" key="3">
    <source>
        <dbReference type="Proteomes" id="UP001202328"/>
    </source>
</evidence>
<organism evidence="2 3">
    <name type="scientific">Papaver atlanticum</name>
    <dbReference type="NCBI Taxonomy" id="357466"/>
    <lineage>
        <taxon>Eukaryota</taxon>
        <taxon>Viridiplantae</taxon>
        <taxon>Streptophyta</taxon>
        <taxon>Embryophyta</taxon>
        <taxon>Tracheophyta</taxon>
        <taxon>Spermatophyta</taxon>
        <taxon>Magnoliopsida</taxon>
        <taxon>Ranunculales</taxon>
        <taxon>Papaveraceae</taxon>
        <taxon>Papaveroideae</taxon>
        <taxon>Papaver</taxon>
    </lineage>
</organism>
<accession>A0AAD4SXF3</accession>
<comment type="caution">
    <text evidence="2">The sequence shown here is derived from an EMBL/GenBank/DDBJ whole genome shotgun (WGS) entry which is preliminary data.</text>
</comment>
<dbReference type="EMBL" id="JAJJMB010007708">
    <property type="protein sequence ID" value="KAI3928303.1"/>
    <property type="molecule type" value="Genomic_DNA"/>
</dbReference>
<name>A0AAD4SXF3_9MAGN</name>
<evidence type="ECO:0000313" key="2">
    <source>
        <dbReference type="EMBL" id="KAI3928303.1"/>
    </source>
</evidence>